<feature type="domain" description="AAA+ ATPase" evidence="14">
    <location>
        <begin position="157"/>
        <end position="302"/>
    </location>
</feature>
<dbReference type="GO" id="GO:0003924">
    <property type="term" value="F:GTPase activity"/>
    <property type="evidence" value="ECO:0007669"/>
    <property type="project" value="UniProtKB-UniRule"/>
</dbReference>
<evidence type="ECO:0000256" key="10">
    <source>
        <dbReference type="ARBA" id="ARBA00023136"/>
    </source>
</evidence>
<name>I7K4Z0_9CLOT</name>
<comment type="subcellular location">
    <subcellularLocation>
        <location evidence="1">Cell membrane</location>
        <topology evidence="1">Peripheral membrane protein</topology>
        <orientation evidence="1">Cytoplasmic side</orientation>
    </subcellularLocation>
</comment>
<dbReference type="InterPro" id="IPR000897">
    <property type="entry name" value="SRP54_GTPase_dom"/>
</dbReference>
<dbReference type="InterPro" id="IPR020006">
    <property type="entry name" value="FlhF"/>
</dbReference>
<keyword evidence="17" id="KW-1185">Reference proteome</keyword>
<keyword evidence="11" id="KW-1006">Bacterial flagellum protein export</keyword>
<dbReference type="InterPro" id="IPR027417">
    <property type="entry name" value="P-loop_NTPase"/>
</dbReference>
<keyword evidence="10" id="KW-0472">Membrane</keyword>
<evidence type="ECO:0000256" key="7">
    <source>
        <dbReference type="ARBA" id="ARBA00022795"/>
    </source>
</evidence>
<dbReference type="EMBL" id="CAKP01000022">
    <property type="protein sequence ID" value="CCJ32614.1"/>
    <property type="molecule type" value="Genomic_DNA"/>
</dbReference>
<dbReference type="OrthoDB" id="9778554at2"/>
<dbReference type="GO" id="GO:0006614">
    <property type="term" value="P:SRP-dependent cotranslational protein targeting to membrane"/>
    <property type="evidence" value="ECO:0007669"/>
    <property type="project" value="UniProtKB-UniRule"/>
</dbReference>
<organism evidence="16 17">
    <name type="scientific">Caloramator australicus RC3</name>
    <dbReference type="NCBI Taxonomy" id="857293"/>
    <lineage>
        <taxon>Bacteria</taxon>
        <taxon>Bacillati</taxon>
        <taxon>Bacillota</taxon>
        <taxon>Clostridia</taxon>
        <taxon>Eubacteriales</taxon>
        <taxon>Clostridiaceae</taxon>
        <taxon>Caloramator</taxon>
    </lineage>
</organism>
<dbReference type="SMART" id="SM00962">
    <property type="entry name" value="SRP54"/>
    <property type="match status" value="1"/>
</dbReference>
<dbReference type="eggNOG" id="COG1419">
    <property type="taxonomic scope" value="Bacteria"/>
</dbReference>
<dbReference type="CDD" id="cd17873">
    <property type="entry name" value="FlhF"/>
    <property type="match status" value="1"/>
</dbReference>
<keyword evidence="16" id="KW-0966">Cell projection</keyword>
<evidence type="ECO:0000256" key="12">
    <source>
        <dbReference type="ARBA" id="ARBA00025337"/>
    </source>
</evidence>
<keyword evidence="9" id="KW-0342">GTP-binding</keyword>
<dbReference type="SUPFAM" id="SSF52540">
    <property type="entry name" value="P-loop containing nucleoside triphosphate hydrolases"/>
    <property type="match status" value="1"/>
</dbReference>
<dbReference type="FunFam" id="3.40.50.300:FF:000695">
    <property type="entry name" value="Flagellar biosynthesis regulator FlhF"/>
    <property type="match status" value="1"/>
</dbReference>
<dbReference type="GO" id="GO:0005886">
    <property type="term" value="C:plasma membrane"/>
    <property type="evidence" value="ECO:0007669"/>
    <property type="project" value="UniProtKB-SubCell"/>
</dbReference>
<evidence type="ECO:0000259" key="15">
    <source>
        <dbReference type="SMART" id="SM00962"/>
    </source>
</evidence>
<reference evidence="16 17" key="1">
    <citation type="journal article" date="2011" name="J. Bacteriol.">
        <title>Draft genome sequence of Caloramator australicus strain RC3T, a thermoanaerobe from the Great Artesian Basin of Australia.</title>
        <authorList>
            <person name="Ogg C.D."/>
            <person name="Patel B.K.C."/>
        </authorList>
    </citation>
    <scope>NUCLEOTIDE SEQUENCE [LARGE SCALE GENOMIC DNA]</scope>
    <source>
        <strain evidence="16 17">RC3</strain>
    </source>
</reference>
<dbReference type="GO" id="GO:0005047">
    <property type="term" value="F:signal recognition particle binding"/>
    <property type="evidence" value="ECO:0007669"/>
    <property type="project" value="TreeGrafter"/>
</dbReference>
<dbReference type="Proteomes" id="UP000007652">
    <property type="component" value="Unassembled WGS sequence"/>
</dbReference>
<keyword evidence="5" id="KW-1003">Cell membrane</keyword>
<dbReference type="NCBIfam" id="TIGR03499">
    <property type="entry name" value="FlhF"/>
    <property type="match status" value="1"/>
</dbReference>
<evidence type="ECO:0000256" key="4">
    <source>
        <dbReference type="ARBA" id="ARBA00022448"/>
    </source>
</evidence>
<keyword evidence="4" id="KW-0813">Transport</keyword>
<keyword evidence="7" id="KW-1005">Bacterial flagellum biogenesis</keyword>
<dbReference type="Gene3D" id="3.40.50.300">
    <property type="entry name" value="P-loop containing nucleotide triphosphate hydrolases"/>
    <property type="match status" value="1"/>
</dbReference>
<gene>
    <name evidence="16" type="ORF">CAAU_0530</name>
</gene>
<accession>I7K4Z0</accession>
<keyword evidence="16" id="KW-0969">Cilium</keyword>
<dbReference type="GO" id="GO:0015031">
    <property type="term" value="P:protein transport"/>
    <property type="evidence" value="ECO:0007669"/>
    <property type="project" value="UniProtKB-KW"/>
</dbReference>
<dbReference type="GO" id="GO:0044781">
    <property type="term" value="P:bacterial-type flagellum organization"/>
    <property type="evidence" value="ECO:0007669"/>
    <property type="project" value="UniProtKB-UniRule"/>
</dbReference>
<evidence type="ECO:0000256" key="5">
    <source>
        <dbReference type="ARBA" id="ARBA00022475"/>
    </source>
</evidence>
<evidence type="ECO:0000256" key="13">
    <source>
        <dbReference type="NCBIfam" id="TIGR03499"/>
    </source>
</evidence>
<proteinExistence type="inferred from homology"/>
<evidence type="ECO:0000313" key="16">
    <source>
        <dbReference type="EMBL" id="CCJ32614.1"/>
    </source>
</evidence>
<dbReference type="InterPro" id="IPR047040">
    <property type="entry name" value="FlhF__GTPase_dom"/>
</dbReference>
<dbReference type="PANTHER" id="PTHR43134">
    <property type="entry name" value="SIGNAL RECOGNITION PARTICLE RECEPTOR SUBUNIT ALPHA"/>
    <property type="match status" value="1"/>
</dbReference>
<dbReference type="Gene3D" id="1.20.120.1380">
    <property type="entry name" value="Flagellar FlhF biosynthesis protein, N domain"/>
    <property type="match status" value="1"/>
</dbReference>
<dbReference type="RefSeq" id="WP_008907894.1">
    <property type="nucleotide sequence ID" value="NZ_CAKP01000022.1"/>
</dbReference>
<evidence type="ECO:0000256" key="8">
    <source>
        <dbReference type="ARBA" id="ARBA00022927"/>
    </source>
</evidence>
<protein>
    <recommendedName>
        <fullName evidence="3 13">Flagellar biosynthesis protein FlhF</fullName>
    </recommendedName>
</protein>
<evidence type="ECO:0000313" key="17">
    <source>
        <dbReference type="Proteomes" id="UP000007652"/>
    </source>
</evidence>
<keyword evidence="8" id="KW-0653">Protein transport</keyword>
<dbReference type="STRING" id="857293.CAAU_0530"/>
<dbReference type="InterPro" id="IPR003593">
    <property type="entry name" value="AAA+_ATPase"/>
</dbReference>
<feature type="domain" description="SRP54-type proteins GTP-binding" evidence="15">
    <location>
        <begin position="158"/>
        <end position="349"/>
    </location>
</feature>
<dbReference type="SMART" id="SM00382">
    <property type="entry name" value="AAA"/>
    <property type="match status" value="1"/>
</dbReference>
<sequence>MIVKRYIVDNMQEAMVKIRYELGNDAVIVSQRKIRQKGFLGFFKPKKIEVTAAADDKDKKSSKHAVSSDIEKEIAELKNMVENLVKNNNKETKGTKKSQKIRIKENLLNNDVPEEIIENIIESIKKENGDGKINAKNLEKLLIKYTKELIKEDDKTDSRVQAFVGPTGVGKTTTVAKLASLYSLYKNKKVGLITIDTYRIGAVEQLKAYAEILNIPFGVIYSIKDIPNVLNQMKECDIILVDSTGRSSKNAMQIAETKKFIEEIKPDKISLVLSVTTKQRDIKSIVENYKMLDYNNIILTKLDETDIYGSILTAAYYSKKPISYITVGQNVPDDIEEANSDKLIKLVLGE</sequence>
<evidence type="ECO:0000256" key="9">
    <source>
        <dbReference type="ARBA" id="ARBA00023134"/>
    </source>
</evidence>
<evidence type="ECO:0000256" key="6">
    <source>
        <dbReference type="ARBA" id="ARBA00022741"/>
    </source>
</evidence>
<dbReference type="PANTHER" id="PTHR43134:SF3">
    <property type="entry name" value="FLAGELLAR BIOSYNTHESIS PROTEIN FLHF"/>
    <property type="match status" value="1"/>
</dbReference>
<comment type="caution">
    <text evidence="16">The sequence shown here is derived from an EMBL/GenBank/DDBJ whole genome shotgun (WGS) entry which is preliminary data.</text>
</comment>
<comment type="function">
    <text evidence="12">Necessary for flagellar biosynthesis. May be involved in translocation of the flagellum.</text>
</comment>
<evidence type="ECO:0000256" key="3">
    <source>
        <dbReference type="ARBA" id="ARBA00014919"/>
    </source>
</evidence>
<evidence type="ECO:0000256" key="1">
    <source>
        <dbReference type="ARBA" id="ARBA00004413"/>
    </source>
</evidence>
<evidence type="ECO:0000256" key="2">
    <source>
        <dbReference type="ARBA" id="ARBA00008531"/>
    </source>
</evidence>
<comment type="similarity">
    <text evidence="2">Belongs to the GTP-binding SRP family.</text>
</comment>
<dbReference type="Pfam" id="PF00448">
    <property type="entry name" value="SRP54"/>
    <property type="match status" value="1"/>
</dbReference>
<evidence type="ECO:0000256" key="11">
    <source>
        <dbReference type="ARBA" id="ARBA00023225"/>
    </source>
</evidence>
<evidence type="ECO:0000259" key="14">
    <source>
        <dbReference type="SMART" id="SM00382"/>
    </source>
</evidence>
<keyword evidence="6" id="KW-0547">Nucleotide-binding</keyword>
<dbReference type="GO" id="GO:0005525">
    <property type="term" value="F:GTP binding"/>
    <property type="evidence" value="ECO:0007669"/>
    <property type="project" value="UniProtKB-UniRule"/>
</dbReference>
<keyword evidence="16" id="KW-0282">Flagellum</keyword>
<dbReference type="AlphaFoldDB" id="I7K4Z0"/>